<evidence type="ECO:0000313" key="3">
    <source>
        <dbReference type="Proteomes" id="UP000646365"/>
    </source>
</evidence>
<name>A0A8J2YWB6_9PROT</name>
<dbReference type="AlphaFoldDB" id="A0A8J2YWB6"/>
<comment type="caution">
    <text evidence="2">The sequence shown here is derived from an EMBL/GenBank/DDBJ whole genome shotgun (WGS) entry which is preliminary data.</text>
</comment>
<keyword evidence="1" id="KW-0472">Membrane</keyword>
<evidence type="ECO:0000256" key="1">
    <source>
        <dbReference type="SAM" id="Phobius"/>
    </source>
</evidence>
<keyword evidence="3" id="KW-1185">Reference proteome</keyword>
<feature type="transmembrane region" description="Helical" evidence="1">
    <location>
        <begin position="22"/>
        <end position="39"/>
    </location>
</feature>
<reference evidence="2" key="2">
    <citation type="submission" date="2020-09" db="EMBL/GenBank/DDBJ databases">
        <authorList>
            <person name="Sun Q."/>
            <person name="Zhou Y."/>
        </authorList>
    </citation>
    <scope>NUCLEOTIDE SEQUENCE</scope>
    <source>
        <strain evidence="2">CGMCC 1.15725</strain>
    </source>
</reference>
<dbReference type="RefSeq" id="WP_189048359.1">
    <property type="nucleotide sequence ID" value="NZ_BMJQ01000009.1"/>
</dbReference>
<keyword evidence="1" id="KW-0812">Transmembrane</keyword>
<dbReference type="Pfam" id="PF06127">
    <property type="entry name" value="Mpo1-like"/>
    <property type="match status" value="1"/>
</dbReference>
<feature type="transmembrane region" description="Helical" evidence="1">
    <location>
        <begin position="99"/>
        <end position="119"/>
    </location>
</feature>
<dbReference type="PANTHER" id="PTHR28026:SF9">
    <property type="entry name" value="2-HYDROXY-PALMITIC ACID DIOXYGENASE MPO1"/>
    <property type="match status" value="1"/>
</dbReference>
<feature type="transmembrane region" description="Helical" evidence="1">
    <location>
        <begin position="46"/>
        <end position="66"/>
    </location>
</feature>
<evidence type="ECO:0008006" key="4">
    <source>
        <dbReference type="Google" id="ProtNLM"/>
    </source>
</evidence>
<evidence type="ECO:0000313" key="2">
    <source>
        <dbReference type="EMBL" id="GGF27289.1"/>
    </source>
</evidence>
<keyword evidence="1" id="KW-1133">Transmembrane helix</keyword>
<dbReference type="InterPro" id="IPR009305">
    <property type="entry name" value="Mpo1-like"/>
</dbReference>
<organism evidence="2 3">
    <name type="scientific">Aliidongia dinghuensis</name>
    <dbReference type="NCBI Taxonomy" id="1867774"/>
    <lineage>
        <taxon>Bacteria</taxon>
        <taxon>Pseudomonadati</taxon>
        <taxon>Pseudomonadota</taxon>
        <taxon>Alphaproteobacteria</taxon>
        <taxon>Rhodospirillales</taxon>
        <taxon>Dongiaceae</taxon>
        <taxon>Aliidongia</taxon>
    </lineage>
</organism>
<sequence length="180" mass="19647">MKTLAEHMAFYGCYHRDPRNRMTHFIGVPSIIFAILIPLSLNEIAIGGFGVTPAVIWATVMALYYLKLDLAIGLAMAVLFVPLLWAAASVAALGSGPALGIAAAVFVAGWIVQLIGHWFEGNKPALTSNLFQTLVSPIFLTAELFFALGLKRRLQEEVERRIVTRDFPGAELTVKNARHA</sequence>
<dbReference type="Proteomes" id="UP000646365">
    <property type="component" value="Unassembled WGS sequence"/>
</dbReference>
<gene>
    <name evidence="2" type="ORF">GCM10011611_36640</name>
</gene>
<proteinExistence type="predicted"/>
<reference evidence="2" key="1">
    <citation type="journal article" date="2014" name="Int. J. Syst. Evol. Microbiol.">
        <title>Complete genome sequence of Corynebacterium casei LMG S-19264T (=DSM 44701T), isolated from a smear-ripened cheese.</title>
        <authorList>
            <consortium name="US DOE Joint Genome Institute (JGI-PGF)"/>
            <person name="Walter F."/>
            <person name="Albersmeier A."/>
            <person name="Kalinowski J."/>
            <person name="Ruckert C."/>
        </authorList>
    </citation>
    <scope>NUCLEOTIDE SEQUENCE</scope>
    <source>
        <strain evidence="2">CGMCC 1.15725</strain>
    </source>
</reference>
<feature type="transmembrane region" description="Helical" evidence="1">
    <location>
        <begin position="72"/>
        <end position="92"/>
    </location>
</feature>
<accession>A0A8J2YWB6</accession>
<dbReference type="GO" id="GO:0016020">
    <property type="term" value="C:membrane"/>
    <property type="evidence" value="ECO:0007669"/>
    <property type="project" value="GOC"/>
</dbReference>
<protein>
    <recommendedName>
        <fullName evidence="4">DUF962 domain-containing protein</fullName>
    </recommendedName>
</protein>
<dbReference type="PANTHER" id="PTHR28026">
    <property type="entry name" value="DUF962 DOMAIN PROTEIN (AFU_ORTHOLOGUE AFUA_8G05310)"/>
    <property type="match status" value="1"/>
</dbReference>
<dbReference type="EMBL" id="BMJQ01000009">
    <property type="protein sequence ID" value="GGF27289.1"/>
    <property type="molecule type" value="Genomic_DNA"/>
</dbReference>
<dbReference type="GO" id="GO:0046521">
    <property type="term" value="P:sphingoid catabolic process"/>
    <property type="evidence" value="ECO:0007669"/>
    <property type="project" value="TreeGrafter"/>
</dbReference>